<dbReference type="InterPro" id="IPR016181">
    <property type="entry name" value="Acyl_CoA_acyltransferase"/>
</dbReference>
<dbReference type="SUPFAM" id="SSF55729">
    <property type="entry name" value="Acyl-CoA N-acyltransferases (Nat)"/>
    <property type="match status" value="1"/>
</dbReference>
<name>A0A6B3LZ78_9BACT</name>
<gene>
    <name evidence="1" type="ORF">GXP69_13850</name>
</gene>
<dbReference type="PANTHER" id="PTHR41368">
    <property type="entry name" value="PROTEIN YGHO"/>
    <property type="match status" value="1"/>
</dbReference>
<evidence type="ECO:0000313" key="2">
    <source>
        <dbReference type="Proteomes" id="UP000474777"/>
    </source>
</evidence>
<protein>
    <recommendedName>
        <fullName evidence="3">N-acetyltransferase</fullName>
    </recommendedName>
</protein>
<sequence length="393" mass="45944">MQLIEVNTPALEKEFLQVQIDLYKKDKNYIRPLDKDVLGVFDPKKNKLLRGGEAVRWVLKDNTGKLIGRVAAFINPKTSKGGDQPTGGMGFFDCIDDQHAANMLFDACKNWLQERGMEAMDGPINFGDRDKWWGLLIDGFYPPTYGMHYNYPYYQQLFENYGFGLYFKQYTYYRMVDDPLPQKYHEKAQRILADTNYRFEHLNLKELPKYTEDFRVVYNKGWAKHEGVKPMTEAQAATIMRTLRPVIDERLMWFAYYADEPVGFFIAIPELNMLFKHVNGQMNLWGKLKFLYYKWRGACTTMYGIVFGITPEHQSKGVEAALVVEAGKVVQSNPSMPYVDLQMNWIGDFNPKMMHLVEQIGGRIYKTHATYRYLFDRTKEFKRMPIIGAKKKD</sequence>
<dbReference type="RefSeq" id="WP_163915682.1">
    <property type="nucleotide sequence ID" value="NZ_JAAGWD010000006.1"/>
</dbReference>
<dbReference type="AlphaFoldDB" id="A0A6B3LZ78"/>
<dbReference type="Gene3D" id="3.40.630.30">
    <property type="match status" value="1"/>
</dbReference>
<dbReference type="InterPro" id="IPR039968">
    <property type="entry name" value="BcerS-like"/>
</dbReference>
<accession>A0A6B3LZ78</accession>
<keyword evidence="2" id="KW-1185">Reference proteome</keyword>
<proteinExistence type="predicted"/>
<dbReference type="Proteomes" id="UP000474777">
    <property type="component" value="Unassembled WGS sequence"/>
</dbReference>
<evidence type="ECO:0000313" key="1">
    <source>
        <dbReference type="EMBL" id="NEM98784.1"/>
    </source>
</evidence>
<reference evidence="1 2" key="1">
    <citation type="submission" date="2020-02" db="EMBL/GenBank/DDBJ databases">
        <authorList>
            <person name="Kim M.K."/>
        </authorList>
    </citation>
    <scope>NUCLEOTIDE SEQUENCE [LARGE SCALE GENOMIC DNA]</scope>
    <source>
        <strain evidence="1 2">BT327</strain>
    </source>
</reference>
<dbReference type="EMBL" id="JAAGWD010000006">
    <property type="protein sequence ID" value="NEM98784.1"/>
    <property type="molecule type" value="Genomic_DNA"/>
</dbReference>
<comment type="caution">
    <text evidence="1">The sequence shown here is derived from an EMBL/GenBank/DDBJ whole genome shotgun (WGS) entry which is preliminary data.</text>
</comment>
<organism evidence="1 2">
    <name type="scientific">Pontibacter burrus</name>
    <dbReference type="NCBI Taxonomy" id="2704466"/>
    <lineage>
        <taxon>Bacteria</taxon>
        <taxon>Pseudomonadati</taxon>
        <taxon>Bacteroidota</taxon>
        <taxon>Cytophagia</taxon>
        <taxon>Cytophagales</taxon>
        <taxon>Hymenobacteraceae</taxon>
        <taxon>Pontibacter</taxon>
    </lineage>
</organism>
<evidence type="ECO:0008006" key="3">
    <source>
        <dbReference type="Google" id="ProtNLM"/>
    </source>
</evidence>
<dbReference type="PANTHER" id="PTHR41368:SF1">
    <property type="entry name" value="PROTEIN YGHO"/>
    <property type="match status" value="1"/>
</dbReference>